<keyword evidence="2" id="KW-1185">Reference proteome</keyword>
<dbReference type="Proteomes" id="UP001057279">
    <property type="component" value="Linkage Group LG18"/>
</dbReference>
<accession>A0ACB9UD50</accession>
<comment type="caution">
    <text evidence="1">The sequence shown here is derived from an EMBL/GenBank/DDBJ whole genome shotgun (WGS) entry which is preliminary data.</text>
</comment>
<reference evidence="1" key="1">
    <citation type="submission" date="2022-03" db="EMBL/GenBank/DDBJ databases">
        <title>Genomic analyses of argali, domestic sheep and their hybrids provide insights into chromosomal evolution, heterosis and genetic basis of agronomic traits.</title>
        <authorList>
            <person name="Li M."/>
        </authorList>
    </citation>
    <scope>NUCLEOTIDE SEQUENCE</scope>
    <source>
        <strain evidence="1">F1 hybrid</strain>
    </source>
</reference>
<protein>
    <submittedName>
        <fullName evidence="1">Uncharacterized protein</fullName>
    </submittedName>
</protein>
<proteinExistence type="predicted"/>
<sequence>MLGNFLSCSKGVKDPSDFPEVRCDYPRDASAEIDLIYPGGALDLRRGPQGAALVASGKASPNASGSGASLDSFPFDAGAKTCVETGPEPEDSSPVLTWILGYFWGLPRGRKEPSSRATRRKRGSYGYGRDPRASSRGETGMLGNFLSCSKGVKDPSDFPEVRCDYPRDASAEIDLIYPGGALDLRRGPQGAALVASGKASPNASGSGASLDSFPFDAGAKTCVETGPEPEDSSPVLTWILGYFWGLPRGRKEPSSRATRRKRGSYGYGRDPRASSRGETGMLGNFLSCSKGVKDPSDFPEVRCDYPRDASAEIDLIYPGGLSHVRPWWESILLVKVKAVQGKQFPQECSETSGGLLEWWHDAGVALSFPVESPYS</sequence>
<dbReference type="EMBL" id="CM043043">
    <property type="protein sequence ID" value="KAI4566051.1"/>
    <property type="molecule type" value="Genomic_DNA"/>
</dbReference>
<name>A0ACB9UD50_9CETA</name>
<organism evidence="1 2">
    <name type="scientific">Ovis ammon polii x Ovis aries</name>
    <dbReference type="NCBI Taxonomy" id="2918886"/>
    <lineage>
        <taxon>Eukaryota</taxon>
        <taxon>Metazoa</taxon>
        <taxon>Chordata</taxon>
        <taxon>Craniata</taxon>
        <taxon>Vertebrata</taxon>
        <taxon>Euteleostomi</taxon>
        <taxon>Mammalia</taxon>
        <taxon>Eutheria</taxon>
        <taxon>Laurasiatheria</taxon>
        <taxon>Artiodactyla</taxon>
        <taxon>Ruminantia</taxon>
        <taxon>Pecora</taxon>
        <taxon>Bovidae</taxon>
        <taxon>Caprinae</taxon>
        <taxon>Ovis</taxon>
    </lineage>
</organism>
<gene>
    <name evidence="1" type="ORF">MJG53_014728</name>
</gene>
<evidence type="ECO:0000313" key="2">
    <source>
        <dbReference type="Proteomes" id="UP001057279"/>
    </source>
</evidence>
<evidence type="ECO:0000313" key="1">
    <source>
        <dbReference type="EMBL" id="KAI4566051.1"/>
    </source>
</evidence>